<organism evidence="1 2">
    <name type="scientific">Croceicoccus marinus</name>
    <dbReference type="NCBI Taxonomy" id="450378"/>
    <lineage>
        <taxon>Bacteria</taxon>
        <taxon>Pseudomonadati</taxon>
        <taxon>Pseudomonadota</taxon>
        <taxon>Alphaproteobacteria</taxon>
        <taxon>Sphingomonadales</taxon>
        <taxon>Erythrobacteraceae</taxon>
        <taxon>Croceicoccus</taxon>
    </lineage>
</organism>
<dbReference type="PANTHER" id="PTHR37310">
    <property type="entry name" value="CYTOPLASMIC PROTEIN-RELATED"/>
    <property type="match status" value="1"/>
</dbReference>
<dbReference type="OrthoDB" id="5396211at2"/>
<dbReference type="KEGG" id="cman:A9D14_01810"/>
<proteinExistence type="predicted"/>
<evidence type="ECO:0000313" key="1">
    <source>
        <dbReference type="EMBL" id="ARU15141.1"/>
    </source>
</evidence>
<keyword evidence="2" id="KW-1185">Reference proteome</keyword>
<sequence>MSIQKMISEHPSVGSDYNEKLGTAVKHAMYCAAICNSCADACSAEEMDMTRCIRLCSDCSDICEATYRVASRRTDENRSVIRAMLALCVKACETCAEECEKHDNAHCRRCAQMCRECARDCKGAMEDLHDEAVSA</sequence>
<dbReference type="CDD" id="cd08026">
    <property type="entry name" value="DUF326"/>
    <property type="match status" value="1"/>
</dbReference>
<dbReference type="STRING" id="450378.GCA_001661675_00360"/>
<gene>
    <name evidence="1" type="ORF">A9D14_01810</name>
</gene>
<protein>
    <submittedName>
        <fullName evidence="1">Four-helix bundle copper-binding protein</fullName>
    </submittedName>
</protein>
<dbReference type="InterPro" id="IPR005560">
    <property type="entry name" value="Csp_YhjQ"/>
</dbReference>
<dbReference type="PANTHER" id="PTHR37310:SF1">
    <property type="entry name" value="CYTOPLASMIC PROTEIN"/>
    <property type="match status" value="1"/>
</dbReference>
<dbReference type="EMBL" id="CP019602">
    <property type="protein sequence ID" value="ARU15141.1"/>
    <property type="molecule type" value="Genomic_DNA"/>
</dbReference>
<name>A0A1Z1F8L2_9SPHN</name>
<accession>A0A1Z1F8L2</accession>
<dbReference type="InterPro" id="IPR044543">
    <property type="entry name" value="YHJQ-like"/>
</dbReference>
<dbReference type="AlphaFoldDB" id="A0A1Z1F8L2"/>
<dbReference type="Gene3D" id="1.20.1270.360">
    <property type="match status" value="1"/>
</dbReference>
<evidence type="ECO:0000313" key="2">
    <source>
        <dbReference type="Proteomes" id="UP000195807"/>
    </source>
</evidence>
<dbReference type="RefSeq" id="WP_066842448.1">
    <property type="nucleotide sequence ID" value="NZ_CP019602.1"/>
</dbReference>
<dbReference type="Proteomes" id="UP000195807">
    <property type="component" value="Chromosome"/>
</dbReference>
<dbReference type="Pfam" id="PF03860">
    <property type="entry name" value="Csp"/>
    <property type="match status" value="1"/>
</dbReference>
<reference evidence="1 2" key="1">
    <citation type="submission" date="2017-01" db="EMBL/GenBank/DDBJ databases">
        <title>Complete genome sequence of esterase-producing bacterium Croceicoccus marinus E4A9.</title>
        <authorList>
            <person name="Wu Y.-H."/>
            <person name="Cheng H."/>
            <person name="Xu L."/>
            <person name="Huo Y.-Y."/>
            <person name="Wang C.-S."/>
            <person name="Xu X.-W."/>
        </authorList>
    </citation>
    <scope>NUCLEOTIDE SEQUENCE [LARGE SCALE GENOMIC DNA]</scope>
    <source>
        <strain evidence="1 2">E4A9</strain>
    </source>
</reference>